<dbReference type="Pfam" id="PF13377">
    <property type="entry name" value="Peripla_BP_3"/>
    <property type="match status" value="1"/>
</dbReference>
<dbReference type="Pfam" id="PF00356">
    <property type="entry name" value="LacI"/>
    <property type="match status" value="1"/>
</dbReference>
<organism evidence="6 7">
    <name type="scientific">Austwickia chelonae NBRC 105200</name>
    <dbReference type="NCBI Taxonomy" id="1184607"/>
    <lineage>
        <taxon>Bacteria</taxon>
        <taxon>Bacillati</taxon>
        <taxon>Actinomycetota</taxon>
        <taxon>Actinomycetes</taxon>
        <taxon>Micrococcales</taxon>
        <taxon>Dermatophilaceae</taxon>
        <taxon>Austwickia</taxon>
    </lineage>
</organism>
<gene>
    <name evidence="6" type="ORF">AUCHE_08_00840</name>
</gene>
<proteinExistence type="predicted"/>
<dbReference type="eggNOG" id="COG1609">
    <property type="taxonomic scope" value="Bacteria"/>
</dbReference>
<dbReference type="InterPro" id="IPR000843">
    <property type="entry name" value="HTH_LacI"/>
</dbReference>
<evidence type="ECO:0000313" key="7">
    <source>
        <dbReference type="Proteomes" id="UP000008495"/>
    </source>
</evidence>
<sequence>MRAPRLADVAERAGVSEATVSRVLNGKPGVAESTRTAVLAAVDMLGYDRPAKLRRASAGLVGLIVPELVNPVFPGFVQVIEGALAAHAFTPILCTQTPGGIAEDDYVQMMCERGVSGIIFISGLHADTTADLDRYHQLRTRGLPFVLINGYRENVDAACVSCDDVAAMHQAVAHLTSLGHRRIGLATGPERFVPVQRSVTGFRQAMAQLAGISEVDRFVATTWYTVEGGAEAASRLVDQGCTALVFGSDIMALGAVQEIRRRGLDVPGDISVIGHDDSPLIAFTDPPLTTLRQDVDAMGHAAVVSLLGEIEGRPAPRADLVFHAELVERGSTAPVPSRPSSSVGTPVASSGENGPVPTKPRQ</sequence>
<dbReference type="PROSITE" id="PS50932">
    <property type="entry name" value="HTH_LACI_2"/>
    <property type="match status" value="1"/>
</dbReference>
<dbReference type="SUPFAM" id="SSF53822">
    <property type="entry name" value="Periplasmic binding protein-like I"/>
    <property type="match status" value="1"/>
</dbReference>
<dbReference type="STRING" id="100225.SAMN05421595_0352"/>
<dbReference type="OrthoDB" id="3324394at2"/>
<keyword evidence="3" id="KW-0804">Transcription</keyword>
<evidence type="ECO:0000256" key="4">
    <source>
        <dbReference type="SAM" id="MobiDB-lite"/>
    </source>
</evidence>
<dbReference type="RefSeq" id="WP_006502594.1">
    <property type="nucleotide sequence ID" value="NZ_BAGZ01000008.1"/>
</dbReference>
<dbReference type="GO" id="GO:0003700">
    <property type="term" value="F:DNA-binding transcription factor activity"/>
    <property type="evidence" value="ECO:0007669"/>
    <property type="project" value="TreeGrafter"/>
</dbReference>
<feature type="region of interest" description="Disordered" evidence="4">
    <location>
        <begin position="329"/>
        <end position="362"/>
    </location>
</feature>
<dbReference type="InterPro" id="IPR010982">
    <property type="entry name" value="Lambda_DNA-bd_dom_sf"/>
</dbReference>
<dbReference type="PRINTS" id="PR00036">
    <property type="entry name" value="HTHLACI"/>
</dbReference>
<evidence type="ECO:0000256" key="3">
    <source>
        <dbReference type="ARBA" id="ARBA00023163"/>
    </source>
</evidence>
<feature type="domain" description="HTH lacI-type" evidence="5">
    <location>
        <begin position="4"/>
        <end position="59"/>
    </location>
</feature>
<dbReference type="EMBL" id="BAGZ01000008">
    <property type="protein sequence ID" value="GAB77842.1"/>
    <property type="molecule type" value="Genomic_DNA"/>
</dbReference>
<dbReference type="PANTHER" id="PTHR30146">
    <property type="entry name" value="LACI-RELATED TRANSCRIPTIONAL REPRESSOR"/>
    <property type="match status" value="1"/>
</dbReference>
<evidence type="ECO:0000256" key="2">
    <source>
        <dbReference type="ARBA" id="ARBA00023125"/>
    </source>
</evidence>
<keyword evidence="7" id="KW-1185">Reference proteome</keyword>
<name>K6W7N6_9MICO</name>
<dbReference type="InterPro" id="IPR028082">
    <property type="entry name" value="Peripla_BP_I"/>
</dbReference>
<dbReference type="PANTHER" id="PTHR30146:SF153">
    <property type="entry name" value="LACTOSE OPERON REPRESSOR"/>
    <property type="match status" value="1"/>
</dbReference>
<dbReference type="Gene3D" id="3.40.50.2300">
    <property type="match status" value="2"/>
</dbReference>
<evidence type="ECO:0000313" key="6">
    <source>
        <dbReference type="EMBL" id="GAB77842.1"/>
    </source>
</evidence>
<evidence type="ECO:0000256" key="1">
    <source>
        <dbReference type="ARBA" id="ARBA00023015"/>
    </source>
</evidence>
<dbReference type="AlphaFoldDB" id="K6W7N6"/>
<dbReference type="SMART" id="SM00354">
    <property type="entry name" value="HTH_LACI"/>
    <property type="match status" value="1"/>
</dbReference>
<dbReference type="Gene3D" id="1.10.260.40">
    <property type="entry name" value="lambda repressor-like DNA-binding domains"/>
    <property type="match status" value="1"/>
</dbReference>
<comment type="caution">
    <text evidence="6">The sequence shown here is derived from an EMBL/GenBank/DDBJ whole genome shotgun (WGS) entry which is preliminary data.</text>
</comment>
<dbReference type="SUPFAM" id="SSF47413">
    <property type="entry name" value="lambda repressor-like DNA-binding domains"/>
    <property type="match status" value="1"/>
</dbReference>
<dbReference type="Proteomes" id="UP000008495">
    <property type="component" value="Unassembled WGS sequence"/>
</dbReference>
<dbReference type="InterPro" id="IPR046335">
    <property type="entry name" value="LacI/GalR-like_sensor"/>
</dbReference>
<evidence type="ECO:0000259" key="5">
    <source>
        <dbReference type="PROSITE" id="PS50932"/>
    </source>
</evidence>
<protein>
    <submittedName>
        <fullName evidence="6">Putative LacI family transcriptional regulator</fullName>
    </submittedName>
</protein>
<dbReference type="CDD" id="cd01392">
    <property type="entry name" value="HTH_LacI"/>
    <property type="match status" value="1"/>
</dbReference>
<dbReference type="PROSITE" id="PS00356">
    <property type="entry name" value="HTH_LACI_1"/>
    <property type="match status" value="1"/>
</dbReference>
<feature type="compositionally biased region" description="Polar residues" evidence="4">
    <location>
        <begin position="338"/>
        <end position="352"/>
    </location>
</feature>
<accession>K6W7N6</accession>
<keyword evidence="1" id="KW-0805">Transcription regulation</keyword>
<dbReference type="GO" id="GO:0000976">
    <property type="term" value="F:transcription cis-regulatory region binding"/>
    <property type="evidence" value="ECO:0007669"/>
    <property type="project" value="TreeGrafter"/>
</dbReference>
<reference evidence="6 7" key="1">
    <citation type="submission" date="2012-08" db="EMBL/GenBank/DDBJ databases">
        <title>Whole genome shotgun sequence of Austwickia chelonae NBRC 105200.</title>
        <authorList>
            <person name="Yoshida I."/>
            <person name="Hosoyama A."/>
            <person name="Tsuchikane K."/>
            <person name="Katsumata H."/>
            <person name="Ando Y."/>
            <person name="Ohji S."/>
            <person name="Hamada M."/>
            <person name="Tamura T."/>
            <person name="Yamazoe A."/>
            <person name="Yamazaki S."/>
            <person name="Fujita N."/>
        </authorList>
    </citation>
    <scope>NUCLEOTIDE SEQUENCE [LARGE SCALE GENOMIC DNA]</scope>
    <source>
        <strain evidence="6 7">NBRC 105200</strain>
    </source>
</reference>
<keyword evidence="2" id="KW-0238">DNA-binding</keyword>